<dbReference type="GO" id="GO:0030687">
    <property type="term" value="C:preribosome, large subunit precursor"/>
    <property type="evidence" value="ECO:0007669"/>
    <property type="project" value="TreeGrafter"/>
</dbReference>
<dbReference type="EMBL" id="BACD03000028">
    <property type="protein sequence ID" value="GAO50028.1"/>
    <property type="molecule type" value="Genomic_DNA"/>
</dbReference>
<dbReference type="PANTHER" id="PTHR28280">
    <property type="entry name" value="SHUTTLING PRE-60S FACTOR ECM1"/>
    <property type="match status" value="1"/>
</dbReference>
<evidence type="ECO:0000256" key="1">
    <source>
        <dbReference type="ARBA" id="ARBA00004123"/>
    </source>
</evidence>
<comment type="subcellular location">
    <subcellularLocation>
        <location evidence="2">Cytoplasm</location>
    </subcellularLocation>
    <subcellularLocation>
        <location evidence="1">Nucleus</location>
    </subcellularLocation>
</comment>
<feature type="coiled-coil region" evidence="7">
    <location>
        <begin position="77"/>
        <end position="143"/>
    </location>
</feature>
<evidence type="ECO:0000256" key="8">
    <source>
        <dbReference type="SAM" id="MobiDB-lite"/>
    </source>
</evidence>
<evidence type="ECO:0000256" key="7">
    <source>
        <dbReference type="SAM" id="Coils"/>
    </source>
</evidence>
<dbReference type="GO" id="GO:0005737">
    <property type="term" value="C:cytoplasm"/>
    <property type="evidence" value="ECO:0007669"/>
    <property type="project" value="UniProtKB-SubCell"/>
</dbReference>
<evidence type="ECO:0000256" key="6">
    <source>
        <dbReference type="ARBA" id="ARBA00023242"/>
    </source>
</evidence>
<comment type="caution">
    <text evidence="9">The sequence shown here is derived from an EMBL/GenBank/DDBJ whole genome shotgun (WGS) entry which is preliminary data.</text>
</comment>
<evidence type="ECO:0000256" key="4">
    <source>
        <dbReference type="ARBA" id="ARBA00022490"/>
    </source>
</evidence>
<proteinExistence type="predicted"/>
<reference evidence="9 10" key="1">
    <citation type="journal article" date="2011" name="J. Gen. Appl. Microbiol.">
        <title>Draft genome sequencing of the enigmatic yeast Saitoella complicata.</title>
        <authorList>
            <person name="Nishida H."/>
            <person name="Hamamoto M."/>
            <person name="Sugiyama J."/>
        </authorList>
    </citation>
    <scope>NUCLEOTIDE SEQUENCE [LARGE SCALE GENOMIC DNA]</scope>
    <source>
        <strain evidence="9 10">NRRL Y-17804</strain>
    </source>
</reference>
<keyword evidence="10" id="KW-1185">Reference proteome</keyword>
<dbReference type="RefSeq" id="XP_019026220.1">
    <property type="nucleotide sequence ID" value="XM_019169512.1"/>
</dbReference>
<dbReference type="GO" id="GO:0000055">
    <property type="term" value="P:ribosomal large subunit export from nucleus"/>
    <property type="evidence" value="ECO:0007669"/>
    <property type="project" value="TreeGrafter"/>
</dbReference>
<evidence type="ECO:0000256" key="2">
    <source>
        <dbReference type="ARBA" id="ARBA00004496"/>
    </source>
</evidence>
<feature type="compositionally biased region" description="Polar residues" evidence="8">
    <location>
        <begin position="1"/>
        <end position="11"/>
    </location>
</feature>
<keyword evidence="3" id="KW-0813">Transport</keyword>
<reference evidence="9 10" key="3">
    <citation type="journal article" date="2015" name="Genome Announc.">
        <title>Draft Genome Sequence of the Archiascomycetous Yeast Saitoella complicata.</title>
        <authorList>
            <person name="Yamauchi K."/>
            <person name="Kondo S."/>
            <person name="Hamamoto M."/>
            <person name="Takahashi Y."/>
            <person name="Ogura Y."/>
            <person name="Hayashi T."/>
            <person name="Nishida H."/>
        </authorList>
    </citation>
    <scope>NUCLEOTIDE SEQUENCE [LARGE SCALE GENOMIC DNA]</scope>
    <source>
        <strain evidence="9 10">NRRL Y-17804</strain>
    </source>
</reference>
<evidence type="ECO:0000313" key="10">
    <source>
        <dbReference type="Proteomes" id="UP000033140"/>
    </source>
</evidence>
<dbReference type="InterPro" id="IPR053278">
    <property type="entry name" value="Pre-60S_factor_ECM1"/>
</dbReference>
<name>A0A0E9NJP4_SAICN</name>
<dbReference type="OrthoDB" id="5304887at2759"/>
<sequence>MAKAKPQSTRSRAAKRAVTPDASDAVAIEKVVESMPATHEEALPAKQRVHYEIASLSARGDSGIQKPKLAARKKALSAKARKRMEASQDRAEAVMEQMAKKVQKRTKSVKIIKDRRGAWDEINQKAEREKARLAALSQLLHEKE</sequence>
<protein>
    <submittedName>
        <fullName evidence="9">Uncharacterized protein</fullName>
    </submittedName>
</protein>
<dbReference type="GO" id="GO:0005730">
    <property type="term" value="C:nucleolus"/>
    <property type="evidence" value="ECO:0007669"/>
    <property type="project" value="TreeGrafter"/>
</dbReference>
<gene>
    <name evidence="9" type="ORF">G7K_4163-t1</name>
</gene>
<keyword evidence="5" id="KW-0690">Ribosome biogenesis</keyword>
<keyword evidence="7" id="KW-0175">Coiled coil</keyword>
<evidence type="ECO:0000256" key="3">
    <source>
        <dbReference type="ARBA" id="ARBA00022448"/>
    </source>
</evidence>
<feature type="region of interest" description="Disordered" evidence="8">
    <location>
        <begin position="1"/>
        <end position="22"/>
    </location>
</feature>
<evidence type="ECO:0000313" key="9">
    <source>
        <dbReference type="EMBL" id="GAO50028.1"/>
    </source>
</evidence>
<organism evidence="9 10">
    <name type="scientific">Saitoella complicata (strain BCRC 22490 / CBS 7301 / JCM 7358 / NBRC 10748 / NRRL Y-17804)</name>
    <dbReference type="NCBI Taxonomy" id="698492"/>
    <lineage>
        <taxon>Eukaryota</taxon>
        <taxon>Fungi</taxon>
        <taxon>Dikarya</taxon>
        <taxon>Ascomycota</taxon>
        <taxon>Taphrinomycotina</taxon>
        <taxon>Taphrinomycotina incertae sedis</taxon>
        <taxon>Saitoella</taxon>
    </lineage>
</organism>
<dbReference type="Proteomes" id="UP000033140">
    <property type="component" value="Unassembled WGS sequence"/>
</dbReference>
<dbReference type="PANTHER" id="PTHR28280:SF1">
    <property type="entry name" value="SHUTTLING PRE-60S FACTOR ECM1"/>
    <property type="match status" value="1"/>
</dbReference>
<evidence type="ECO:0000256" key="5">
    <source>
        <dbReference type="ARBA" id="ARBA00022517"/>
    </source>
</evidence>
<accession>A0A0E9NJP4</accession>
<dbReference type="AlphaFoldDB" id="A0A0E9NJP4"/>
<dbReference type="Pfam" id="PF09135">
    <property type="entry name" value="Alb1"/>
    <property type="match status" value="1"/>
</dbReference>
<reference evidence="9 10" key="2">
    <citation type="journal article" date="2014" name="J. Gen. Appl. Microbiol.">
        <title>The early diverging ascomycetous budding yeast Saitoella complicata has three histone deacetylases belonging to the Clr6, Hos2, and Rpd3 lineages.</title>
        <authorList>
            <person name="Nishida H."/>
            <person name="Matsumoto T."/>
            <person name="Kondo S."/>
            <person name="Hamamoto M."/>
            <person name="Yoshikawa H."/>
        </authorList>
    </citation>
    <scope>NUCLEOTIDE SEQUENCE [LARGE SCALE GENOMIC DNA]</scope>
    <source>
        <strain evidence="9 10">NRRL Y-17804</strain>
    </source>
</reference>
<dbReference type="OMA" id="ADQHADI"/>
<keyword evidence="6" id="KW-0539">Nucleus</keyword>
<dbReference type="InterPro" id="IPR022784">
    <property type="entry name" value="Ribosome_bgen_Alb1"/>
</dbReference>
<keyword evidence="4" id="KW-0963">Cytoplasm</keyword>